<comment type="caution">
    <text evidence="1">The sequence shown here is derived from an EMBL/GenBank/DDBJ whole genome shotgun (WGS) entry which is preliminary data.</text>
</comment>
<sequence>MEQLPLISITQTWFWTFLNSALFKYTQQSNAQQLRYRLDGKDIFESGIDQIHQRAKRSTRSPCLWYIYSSSQN</sequence>
<protein>
    <submittedName>
        <fullName evidence="1">Uncharacterized protein</fullName>
    </submittedName>
</protein>
<accession>A0A420HUP4</accession>
<dbReference type="Proteomes" id="UP000283383">
    <property type="component" value="Unassembled WGS sequence"/>
</dbReference>
<reference evidence="1 2" key="1">
    <citation type="journal article" date="2018" name="BMC Genomics">
        <title>Comparative genome analyses reveal sequence features reflecting distinct modes of host-adaptation between dicot and monocot powdery mildew.</title>
        <authorList>
            <person name="Wu Y."/>
            <person name="Ma X."/>
            <person name="Pan Z."/>
            <person name="Kale S.D."/>
            <person name="Song Y."/>
            <person name="King H."/>
            <person name="Zhang Q."/>
            <person name="Presley C."/>
            <person name="Deng X."/>
            <person name="Wei C.I."/>
            <person name="Xiao S."/>
        </authorList>
    </citation>
    <scope>NUCLEOTIDE SEQUENCE [LARGE SCALE GENOMIC DNA]</scope>
    <source>
        <strain evidence="1">UMSG3</strain>
    </source>
</reference>
<name>A0A420HUP4_9PEZI</name>
<keyword evidence="2" id="KW-1185">Reference proteome</keyword>
<proteinExistence type="predicted"/>
<organism evidence="1 2">
    <name type="scientific">Golovinomyces cichoracearum</name>
    <dbReference type="NCBI Taxonomy" id="62708"/>
    <lineage>
        <taxon>Eukaryota</taxon>
        <taxon>Fungi</taxon>
        <taxon>Dikarya</taxon>
        <taxon>Ascomycota</taxon>
        <taxon>Pezizomycotina</taxon>
        <taxon>Leotiomycetes</taxon>
        <taxon>Erysiphales</taxon>
        <taxon>Erysiphaceae</taxon>
        <taxon>Golovinomyces</taxon>
    </lineage>
</organism>
<dbReference type="AlphaFoldDB" id="A0A420HUP4"/>
<evidence type="ECO:0000313" key="2">
    <source>
        <dbReference type="Proteomes" id="UP000283383"/>
    </source>
</evidence>
<gene>
    <name evidence="1" type="ORF">GcM3_159011</name>
</gene>
<dbReference type="EMBL" id="MCBQ01015952">
    <property type="protein sequence ID" value="RKF61099.1"/>
    <property type="molecule type" value="Genomic_DNA"/>
</dbReference>
<evidence type="ECO:0000313" key="1">
    <source>
        <dbReference type="EMBL" id="RKF61099.1"/>
    </source>
</evidence>